<sequence length="291" mass="33643">MDRSLSNPELHAQAAQIQKKTPPIFVTKRLKKKREDEINSEKYNFEEDLKAMITSLMASQNEEIRKNSNILNEIKQSNYSIEKSVSYLTSQNEELKKKIEQLETQVKDDKKYITILEDKIEDIQKSSIKTNFVLKNVPKLQSESKEDLISMTLSLAESIGCTFGKADIRDIYRIRPKKADAPNSPIVVESSSTLIKQDFLKLTKAFNVKHKNMLRAKHLGMRKSEDTPVFVADHLTAKGSRLYFLARDLIKSKTFKFCWTAYGKVYIRKDENARIILIKNEAQIQQLLQHT</sequence>
<dbReference type="EMBL" id="CM034396">
    <property type="protein sequence ID" value="KAJ0178431.1"/>
    <property type="molecule type" value="Genomic_DNA"/>
</dbReference>
<organism evidence="1 2">
    <name type="scientific">Dendrolimus kikuchii</name>
    <dbReference type="NCBI Taxonomy" id="765133"/>
    <lineage>
        <taxon>Eukaryota</taxon>
        <taxon>Metazoa</taxon>
        <taxon>Ecdysozoa</taxon>
        <taxon>Arthropoda</taxon>
        <taxon>Hexapoda</taxon>
        <taxon>Insecta</taxon>
        <taxon>Pterygota</taxon>
        <taxon>Neoptera</taxon>
        <taxon>Endopterygota</taxon>
        <taxon>Lepidoptera</taxon>
        <taxon>Glossata</taxon>
        <taxon>Ditrysia</taxon>
        <taxon>Bombycoidea</taxon>
        <taxon>Lasiocampidae</taxon>
        <taxon>Dendrolimus</taxon>
    </lineage>
</organism>
<reference evidence="1 2" key="1">
    <citation type="journal article" date="2021" name="Front. Genet.">
        <title>Chromosome-Level Genome Assembly Reveals Significant Gene Expansion in the Toll and IMD Signaling Pathways of Dendrolimus kikuchii.</title>
        <authorList>
            <person name="Zhou J."/>
            <person name="Wu P."/>
            <person name="Xiong Z."/>
            <person name="Liu N."/>
            <person name="Zhao N."/>
            <person name="Ji M."/>
            <person name="Qiu Y."/>
            <person name="Yang B."/>
        </authorList>
    </citation>
    <scope>NUCLEOTIDE SEQUENCE [LARGE SCALE GENOMIC DNA]</scope>
    <source>
        <strain evidence="1">Ann1</strain>
    </source>
</reference>
<evidence type="ECO:0000313" key="2">
    <source>
        <dbReference type="Proteomes" id="UP000824533"/>
    </source>
</evidence>
<comment type="caution">
    <text evidence="1">The sequence shown here is derived from an EMBL/GenBank/DDBJ whole genome shotgun (WGS) entry which is preliminary data.</text>
</comment>
<proteinExistence type="predicted"/>
<name>A0ACC1D3P6_9NEOP</name>
<protein>
    <submittedName>
        <fullName evidence="1">Uncharacterized protein</fullName>
    </submittedName>
</protein>
<accession>A0ACC1D3P6</accession>
<gene>
    <name evidence="1" type="ORF">K1T71_006254</name>
</gene>
<dbReference type="Proteomes" id="UP000824533">
    <property type="component" value="Linkage Group LG10"/>
</dbReference>
<evidence type="ECO:0000313" key="1">
    <source>
        <dbReference type="EMBL" id="KAJ0178431.1"/>
    </source>
</evidence>
<keyword evidence="2" id="KW-1185">Reference proteome</keyword>